<accession>G5J6M3</accession>
<feature type="domain" description="DUF4168" evidence="1">
    <location>
        <begin position="40"/>
        <end position="92"/>
    </location>
</feature>
<evidence type="ECO:0000313" key="2">
    <source>
        <dbReference type="EMBL" id="EHJ12164.1"/>
    </source>
</evidence>
<dbReference type="RefSeq" id="WP_007306019.1">
    <property type="nucleotide sequence ID" value="NZ_AESD01000461.1"/>
</dbReference>
<dbReference type="PATRIC" id="fig|423471.3.peg.2936"/>
<dbReference type="InterPro" id="IPR025433">
    <property type="entry name" value="DUF4168"/>
</dbReference>
<reference evidence="2 3" key="1">
    <citation type="journal article" date="2011" name="Front. Microbiol.">
        <title>Two Strains of Crocosphaera watsonii with Highly Conserved Genomes are Distinguished by Strain-Specific Features.</title>
        <authorList>
            <person name="Bench S.R."/>
            <person name="Ilikchyan I.N."/>
            <person name="Tripp H.J."/>
            <person name="Zehr J.P."/>
        </authorList>
    </citation>
    <scope>NUCLEOTIDE SEQUENCE [LARGE SCALE GENOMIC DNA]</scope>
    <source>
        <strain evidence="2 3">WH 0003</strain>
    </source>
</reference>
<sequence>MLKSLVVGGVVMVGLMIPTVAYGQFNGPISPTVETETTVDPKVSPLELQQFVQVIKQFQRIETVVQRQMAKAIQKEGLTPERFMEINQSQRQLRSESVNSSEDLEKFRKIVVKFQEIMDDAEEKRQSTVATQGLELERFLEIEKIVSGNRQLQAKVERMLGN</sequence>
<dbReference type="AlphaFoldDB" id="G5J6M3"/>
<name>G5J6M3_CROWT</name>
<protein>
    <recommendedName>
        <fullName evidence="1">DUF4168 domain-containing protein</fullName>
    </recommendedName>
</protein>
<gene>
    <name evidence="2" type="ORF">CWATWH0003_3121</name>
</gene>
<proteinExistence type="predicted"/>
<organism evidence="2 3">
    <name type="scientific">Crocosphaera watsonii WH 0003</name>
    <dbReference type="NCBI Taxonomy" id="423471"/>
    <lineage>
        <taxon>Bacteria</taxon>
        <taxon>Bacillati</taxon>
        <taxon>Cyanobacteriota</taxon>
        <taxon>Cyanophyceae</taxon>
        <taxon>Oscillatoriophycideae</taxon>
        <taxon>Chroococcales</taxon>
        <taxon>Aphanothecaceae</taxon>
        <taxon>Crocosphaera</taxon>
    </lineage>
</organism>
<dbReference type="Pfam" id="PF13767">
    <property type="entry name" value="DUF4168"/>
    <property type="match status" value="1"/>
</dbReference>
<dbReference type="GeneID" id="88766707"/>
<evidence type="ECO:0000259" key="1">
    <source>
        <dbReference type="Pfam" id="PF13767"/>
    </source>
</evidence>
<dbReference type="EMBL" id="AESD01000461">
    <property type="protein sequence ID" value="EHJ12164.1"/>
    <property type="molecule type" value="Genomic_DNA"/>
</dbReference>
<dbReference type="Proteomes" id="UP000003477">
    <property type="component" value="Unassembled WGS sequence"/>
</dbReference>
<evidence type="ECO:0000313" key="3">
    <source>
        <dbReference type="Proteomes" id="UP000003477"/>
    </source>
</evidence>
<comment type="caution">
    <text evidence="2">The sequence shown here is derived from an EMBL/GenBank/DDBJ whole genome shotgun (WGS) entry which is preliminary data.</text>
</comment>